<keyword evidence="1" id="KW-1185">Reference proteome</keyword>
<sequence>MNSSSSSPSRSSMSTAAVVGGSTSNVALSAEEFPFLPDPVCIHDLKDEAMLVLKADLKAALDKEVKSMDEESWKFEGPRSRINLLSKPGDRGWIVNDNVGNLAGRQRSAAGICGGRDSFNACWCLLSLTNVIYPPRRLVFFSCLLCEERSLWVYKHGLRHVRGCFPTTKI</sequence>
<proteinExistence type="predicted"/>
<protein>
    <submittedName>
        <fullName evidence="2 3">Protein SAMBA isoform X1</fullName>
    </submittedName>
</protein>
<dbReference type="RefSeq" id="XP_048131736.1">
    <property type="nucleotide sequence ID" value="XM_048275779.1"/>
</dbReference>
<dbReference type="InterPro" id="IPR037547">
    <property type="entry name" value="SAMBA"/>
</dbReference>
<organism evidence="1 2">
    <name type="scientific">Rhodamnia argentea</name>
    <dbReference type="NCBI Taxonomy" id="178133"/>
    <lineage>
        <taxon>Eukaryota</taxon>
        <taxon>Viridiplantae</taxon>
        <taxon>Streptophyta</taxon>
        <taxon>Embryophyta</taxon>
        <taxon>Tracheophyta</taxon>
        <taxon>Spermatophyta</taxon>
        <taxon>Magnoliopsida</taxon>
        <taxon>eudicotyledons</taxon>
        <taxon>Gunneridae</taxon>
        <taxon>Pentapetalae</taxon>
        <taxon>rosids</taxon>
        <taxon>malvids</taxon>
        <taxon>Myrtales</taxon>
        <taxon>Myrtaceae</taxon>
        <taxon>Myrtoideae</taxon>
        <taxon>Myrteae</taxon>
        <taxon>Australasian group</taxon>
        <taxon>Rhodamnia</taxon>
    </lineage>
</organism>
<gene>
    <name evidence="2 3" type="primary">LOC115743122</name>
</gene>
<evidence type="ECO:0000313" key="1">
    <source>
        <dbReference type="Proteomes" id="UP000827889"/>
    </source>
</evidence>
<dbReference type="PANTHER" id="PTHR37387:SF1">
    <property type="entry name" value="PROTEIN SAMBA"/>
    <property type="match status" value="1"/>
</dbReference>
<name>A0ABM3H586_9MYRT</name>
<evidence type="ECO:0000313" key="3">
    <source>
        <dbReference type="RefSeq" id="XP_048131737.1"/>
    </source>
</evidence>
<accession>A0ABM3H586</accession>
<reference evidence="2 3" key="1">
    <citation type="submission" date="2025-05" db="UniProtKB">
        <authorList>
            <consortium name="RefSeq"/>
        </authorList>
    </citation>
    <scope>IDENTIFICATION</scope>
    <source>
        <tissue evidence="2 3">Leaf</tissue>
    </source>
</reference>
<dbReference type="RefSeq" id="XP_048131737.1">
    <property type="nucleotide sequence ID" value="XM_048275780.1"/>
</dbReference>
<dbReference type="GeneID" id="115743122"/>
<evidence type="ECO:0000313" key="2">
    <source>
        <dbReference type="RefSeq" id="XP_048131736.1"/>
    </source>
</evidence>
<dbReference type="PANTHER" id="PTHR37387">
    <property type="entry name" value="PROTEIN SAMBA"/>
    <property type="match status" value="1"/>
</dbReference>
<dbReference type="Proteomes" id="UP000827889">
    <property type="component" value="Chromosome 3"/>
</dbReference>